<feature type="non-terminal residue" evidence="1">
    <location>
        <position position="1"/>
    </location>
</feature>
<reference evidence="1" key="1">
    <citation type="journal article" date="2014" name="Front. Microbiol.">
        <title>High frequency of phylogenetically diverse reductive dehalogenase-homologous genes in deep subseafloor sedimentary metagenomes.</title>
        <authorList>
            <person name="Kawai M."/>
            <person name="Futagami T."/>
            <person name="Toyoda A."/>
            <person name="Takaki Y."/>
            <person name="Nishi S."/>
            <person name="Hori S."/>
            <person name="Arai W."/>
            <person name="Tsubouchi T."/>
            <person name="Morono Y."/>
            <person name="Uchiyama I."/>
            <person name="Ito T."/>
            <person name="Fujiyama A."/>
            <person name="Inagaki F."/>
            <person name="Takami H."/>
        </authorList>
    </citation>
    <scope>NUCLEOTIDE SEQUENCE</scope>
    <source>
        <strain evidence="1">Expedition CK06-06</strain>
    </source>
</reference>
<comment type="caution">
    <text evidence="1">The sequence shown here is derived from an EMBL/GenBank/DDBJ whole genome shotgun (WGS) entry which is preliminary data.</text>
</comment>
<sequence>RQSNMMDIFLKRFSKGITPKKRRVKEEDLLPYLIRPNSIINEIDSIRVNETFNQISMAVGYPRKVPAGFLDKIIKLQGNFDLTLYIEPFSIDVMRIILHKELEKQTADMQADTLKGRINPSLESQIKDTRHALDDLTLGKEKMFNVSLYLNAKARDHHQLRLLSNKIESELNAINIIPKKPAFRMHEALQSMLPLCNDKLKITRNIQTSALSAFFPFTTSFLDLKESGVMMG</sequence>
<accession>X1TKZ8</accession>
<organism evidence="1">
    <name type="scientific">marine sediment metagenome</name>
    <dbReference type="NCBI Taxonomy" id="412755"/>
    <lineage>
        <taxon>unclassified sequences</taxon>
        <taxon>metagenomes</taxon>
        <taxon>ecological metagenomes</taxon>
    </lineage>
</organism>
<dbReference type="AlphaFoldDB" id="X1TKZ8"/>
<protein>
    <submittedName>
        <fullName evidence="1">Uncharacterized protein</fullName>
    </submittedName>
</protein>
<proteinExistence type="predicted"/>
<feature type="non-terminal residue" evidence="1">
    <location>
        <position position="232"/>
    </location>
</feature>
<dbReference type="EMBL" id="BARW01034397">
    <property type="protein sequence ID" value="GAJ05973.1"/>
    <property type="molecule type" value="Genomic_DNA"/>
</dbReference>
<name>X1TKZ8_9ZZZZ</name>
<gene>
    <name evidence="1" type="ORF">S12H4_53923</name>
</gene>
<evidence type="ECO:0000313" key="1">
    <source>
        <dbReference type="EMBL" id="GAJ05973.1"/>
    </source>
</evidence>